<proteinExistence type="predicted"/>
<protein>
    <submittedName>
        <fullName evidence="2">Uncharacterized protein</fullName>
    </submittedName>
</protein>
<gene>
    <name evidence="2" type="ORF">VN97_g12255</name>
</gene>
<feature type="chain" id="PRO_5042515380" evidence="1">
    <location>
        <begin position="16"/>
        <end position="526"/>
    </location>
</feature>
<dbReference type="GO" id="GO:0051118">
    <property type="term" value="F:glucan endo-1,3-alpha-glucosidase activity"/>
    <property type="evidence" value="ECO:0007669"/>
    <property type="project" value="InterPro"/>
</dbReference>
<dbReference type="Proteomes" id="UP001227192">
    <property type="component" value="Unassembled WGS sequence"/>
</dbReference>
<organism evidence="2 3">
    <name type="scientific">Penicillium thymicola</name>
    <dbReference type="NCBI Taxonomy" id="293382"/>
    <lineage>
        <taxon>Eukaryota</taxon>
        <taxon>Fungi</taxon>
        <taxon>Dikarya</taxon>
        <taxon>Ascomycota</taxon>
        <taxon>Pezizomycotina</taxon>
        <taxon>Eurotiomycetes</taxon>
        <taxon>Eurotiomycetidae</taxon>
        <taxon>Eurotiales</taxon>
        <taxon>Aspergillaceae</taxon>
        <taxon>Penicillium</taxon>
    </lineage>
</organism>
<dbReference type="AlphaFoldDB" id="A0AAI9T5T9"/>
<comment type="caution">
    <text evidence="2">The sequence shown here is derived from an EMBL/GenBank/DDBJ whole genome shotgun (WGS) entry which is preliminary data.</text>
</comment>
<keyword evidence="1" id="KW-0732">Signal</keyword>
<reference evidence="2" key="2">
    <citation type="journal article" date="2016" name="Fungal Biol.">
        <title>Ochratoxin A production by Penicillium thymicola.</title>
        <authorList>
            <person name="Nguyen H.D.T."/>
            <person name="McMullin D.R."/>
            <person name="Ponomareva E."/>
            <person name="Riley R."/>
            <person name="Pomraning K.R."/>
            <person name="Baker S.E."/>
            <person name="Seifert K.A."/>
        </authorList>
    </citation>
    <scope>NUCLEOTIDE SEQUENCE</scope>
    <source>
        <strain evidence="2">DAOM 180753</strain>
    </source>
</reference>
<sequence length="526" mass="57577">MIPIAIILFFTLAQAVQVTSLAGTANSTRLVPKQMATRLVFAHFMVGATSTRRSVSDYDEDMRRAKSLGIDAFALNIGVDSYTDQQLELAYESAARNLMKVFISFDFNWWQTDQAADIGYKIVQFATRPAQLTVDNKVFASTFGGDGLNEAALRAAAGMPIFFAPNFHPGFGADISTVDGLFNWLAWPHDGRNKAPTRYSNISLGDGDQAYLNVLAGRAYVALSPWFFTHFGPEVSYSKNWVFPSDLLWYDRWHEVLAMGPRFVEIVSWNDYGESHYTGPLNSPHTDDGASKWVNDMPHDAWLEMAKPFIAAFKAGASSPDNYITSDQLIYWYRPSLRNQDCDMTDTCMSLANNISGSYFLGRPDGWQCMEDSLFVVSLLHSAASVKINSGGILHSYNAPAGSFAQAVPMNPGDQSFAVHRNGKLILVGTSPKKIIDGCVCGLYNFNAYVGSLPEAIVGTLQPDALISFSHGLHVQTCEATPSLKGLARDLSTGAAYAVRTETAINMSNLRQAASTINPALPTRGI</sequence>
<accession>A0AAI9T5T9</accession>
<reference evidence="2" key="1">
    <citation type="submission" date="2015-06" db="EMBL/GenBank/DDBJ databases">
        <authorList>
            <person name="Nguyen H."/>
        </authorList>
    </citation>
    <scope>NUCLEOTIDE SEQUENCE</scope>
    <source>
        <strain evidence="2">DAOM 180753</strain>
    </source>
</reference>
<evidence type="ECO:0000313" key="2">
    <source>
        <dbReference type="EMBL" id="KAJ9481237.1"/>
    </source>
</evidence>
<feature type="signal peptide" evidence="1">
    <location>
        <begin position="1"/>
        <end position="15"/>
    </location>
</feature>
<name>A0AAI9T5T9_PENTH</name>
<dbReference type="CDD" id="cd11577">
    <property type="entry name" value="GH71"/>
    <property type="match status" value="1"/>
</dbReference>
<evidence type="ECO:0000313" key="3">
    <source>
        <dbReference type="Proteomes" id="UP001227192"/>
    </source>
</evidence>
<dbReference type="Pfam" id="PF03659">
    <property type="entry name" value="Glyco_hydro_71"/>
    <property type="match status" value="1"/>
</dbReference>
<dbReference type="InterPro" id="IPR005197">
    <property type="entry name" value="Glyco_hydro_71"/>
</dbReference>
<evidence type="ECO:0000256" key="1">
    <source>
        <dbReference type="SAM" id="SignalP"/>
    </source>
</evidence>
<dbReference type="EMBL" id="LACB01000854">
    <property type="protein sequence ID" value="KAJ9481237.1"/>
    <property type="molecule type" value="Genomic_DNA"/>
</dbReference>
<dbReference type="Gene3D" id="3.20.20.80">
    <property type="entry name" value="Glycosidases"/>
    <property type="match status" value="1"/>
</dbReference>
<keyword evidence="3" id="KW-1185">Reference proteome</keyword>